<dbReference type="EMBL" id="CAMXCT020001957">
    <property type="protein sequence ID" value="CAL1147833.1"/>
    <property type="molecule type" value="Genomic_DNA"/>
</dbReference>
<feature type="region of interest" description="Disordered" evidence="1">
    <location>
        <begin position="257"/>
        <end position="308"/>
    </location>
</feature>
<evidence type="ECO:0000313" key="3">
    <source>
        <dbReference type="EMBL" id="CAL4781770.1"/>
    </source>
</evidence>
<sequence>MGGEKTVRVNADLFSLAGDNKYAAMLSDRWQGKGGLKDDCSMFVDYSPKVFMPLIEWLRLIRDSEPEMTTPVIIDPPHLTAWIRMMIASAFHPQVFRKANLTGKDLCMAGCSLRLCIEAGLGPDCFRNYFPCHWPFKVSELKDSGFTAAELRDAGFTDVTLLARAGLSTSELEAAGFDRHEAAASAGFTARESFEASIAAAGAAGYDRPPVKAPPTLWPKGGPKGMRMQPGLPFFLKGKGKGPLGPMGMGPSMGPTLIHGGSDSLWGQFSPSSSQFPPPTKPPPPRPSWLDANSDHMFGDLLDSEGSG</sequence>
<evidence type="ECO:0000313" key="4">
    <source>
        <dbReference type="Proteomes" id="UP001152797"/>
    </source>
</evidence>
<gene>
    <name evidence="2" type="ORF">C1SCF055_LOCUS21103</name>
</gene>
<name>A0A9P1FZK5_9DINO</name>
<accession>A0A9P1FZK5</accession>
<comment type="caution">
    <text evidence="2">The sequence shown here is derived from an EMBL/GenBank/DDBJ whole genome shotgun (WGS) entry which is preliminary data.</text>
</comment>
<evidence type="ECO:0000313" key="2">
    <source>
        <dbReference type="EMBL" id="CAI3994458.1"/>
    </source>
</evidence>
<organism evidence="2">
    <name type="scientific">Cladocopium goreaui</name>
    <dbReference type="NCBI Taxonomy" id="2562237"/>
    <lineage>
        <taxon>Eukaryota</taxon>
        <taxon>Sar</taxon>
        <taxon>Alveolata</taxon>
        <taxon>Dinophyceae</taxon>
        <taxon>Suessiales</taxon>
        <taxon>Symbiodiniaceae</taxon>
        <taxon>Cladocopium</taxon>
    </lineage>
</organism>
<dbReference type="EMBL" id="CAMXCT030001957">
    <property type="protein sequence ID" value="CAL4781770.1"/>
    <property type="molecule type" value="Genomic_DNA"/>
</dbReference>
<dbReference type="Proteomes" id="UP001152797">
    <property type="component" value="Unassembled WGS sequence"/>
</dbReference>
<dbReference type="EMBL" id="CAMXCT010001957">
    <property type="protein sequence ID" value="CAI3994458.1"/>
    <property type="molecule type" value="Genomic_DNA"/>
</dbReference>
<reference evidence="3 4" key="2">
    <citation type="submission" date="2024-05" db="EMBL/GenBank/DDBJ databases">
        <authorList>
            <person name="Chen Y."/>
            <person name="Shah S."/>
            <person name="Dougan E. K."/>
            <person name="Thang M."/>
            <person name="Chan C."/>
        </authorList>
    </citation>
    <scope>NUCLEOTIDE SEQUENCE [LARGE SCALE GENOMIC DNA]</scope>
</reference>
<proteinExistence type="predicted"/>
<protein>
    <submittedName>
        <fullName evidence="2">Uncharacterized protein</fullName>
    </submittedName>
</protein>
<dbReference type="AlphaFoldDB" id="A0A9P1FZK5"/>
<reference evidence="2" key="1">
    <citation type="submission" date="2022-10" db="EMBL/GenBank/DDBJ databases">
        <authorList>
            <person name="Chen Y."/>
            <person name="Dougan E. K."/>
            <person name="Chan C."/>
            <person name="Rhodes N."/>
            <person name="Thang M."/>
        </authorList>
    </citation>
    <scope>NUCLEOTIDE SEQUENCE</scope>
</reference>
<evidence type="ECO:0000256" key="1">
    <source>
        <dbReference type="SAM" id="MobiDB-lite"/>
    </source>
</evidence>
<feature type="compositionally biased region" description="Pro residues" evidence="1">
    <location>
        <begin position="276"/>
        <end position="287"/>
    </location>
</feature>
<keyword evidence="4" id="KW-1185">Reference proteome</keyword>
<dbReference type="OrthoDB" id="434164at2759"/>